<dbReference type="PANTHER" id="PTHR45947">
    <property type="entry name" value="SULFOQUINOVOSYL TRANSFERASE SQD2"/>
    <property type="match status" value="1"/>
</dbReference>
<proteinExistence type="predicted"/>
<keyword evidence="4" id="KW-1185">Reference proteome</keyword>
<evidence type="ECO:0000259" key="1">
    <source>
        <dbReference type="Pfam" id="PF00534"/>
    </source>
</evidence>
<feature type="domain" description="Glycosyl transferase family 1" evidence="1">
    <location>
        <begin position="196"/>
        <end position="345"/>
    </location>
</feature>
<dbReference type="Gene3D" id="3.40.50.2000">
    <property type="entry name" value="Glycogen Phosphorylase B"/>
    <property type="match status" value="2"/>
</dbReference>
<dbReference type="PANTHER" id="PTHR45947:SF3">
    <property type="entry name" value="SULFOQUINOVOSYL TRANSFERASE SQD2"/>
    <property type="match status" value="1"/>
</dbReference>
<evidence type="ECO:0000313" key="4">
    <source>
        <dbReference type="Proteomes" id="UP000676776"/>
    </source>
</evidence>
<protein>
    <submittedName>
        <fullName evidence="3">Glycosyltransferase</fullName>
    </submittedName>
</protein>
<name>A0ABS3SXJ7_9FLAO</name>
<organism evidence="3 4">
    <name type="scientific">Winogradskyella pelagia</name>
    <dbReference type="NCBI Taxonomy" id="2819984"/>
    <lineage>
        <taxon>Bacteria</taxon>
        <taxon>Pseudomonadati</taxon>
        <taxon>Bacteroidota</taxon>
        <taxon>Flavobacteriia</taxon>
        <taxon>Flavobacteriales</taxon>
        <taxon>Flavobacteriaceae</taxon>
        <taxon>Winogradskyella</taxon>
    </lineage>
</organism>
<evidence type="ECO:0000313" key="3">
    <source>
        <dbReference type="EMBL" id="MBO3115218.1"/>
    </source>
</evidence>
<feature type="domain" description="Glycosyltransferase subfamily 4-like N-terminal" evidence="2">
    <location>
        <begin position="14"/>
        <end position="191"/>
    </location>
</feature>
<sequence>MKKALVHDWYYVNGGAEKVIHSLNNVWDDFDHFALVDFLSETDRDYILKGESVNTSFIQSLPTAKSNHRKFLQLFPYAIEQFDLSSYDLVLSSSASISKGVLTNQNQLHICYCHSPMRYAWDLYHQYLRDSRFNRIKGIYAKRVLHKIRLWDVINSNRVDAFVANSNYIKGRIKKVYNREAHVIYPPVDVDMFRVEETKDNYYFTASRLVPYKKIELIVKAFNNLPEKKLVVAGDGPEYKNIKAMAKTNIELVGFLTEEELKSYLAKARAFVFAAEEDFGIIPVEAQASGTPVIGLGKGGLEETVIDKKTGVLFKQQNIESLIDAIGQFEKLELDPQDIRTNAERFSKKRFEKEILNFVTDSYDRFKNT</sequence>
<dbReference type="Proteomes" id="UP000676776">
    <property type="component" value="Unassembled WGS sequence"/>
</dbReference>
<dbReference type="InterPro" id="IPR028098">
    <property type="entry name" value="Glyco_trans_4-like_N"/>
</dbReference>
<reference evidence="3 4" key="1">
    <citation type="submission" date="2021-03" db="EMBL/GenBank/DDBJ databases">
        <title>Winogradskyella sp. nov., isolated from costal sediment.</title>
        <authorList>
            <person name="Gao C."/>
        </authorList>
    </citation>
    <scope>NUCLEOTIDE SEQUENCE [LARGE SCALE GENOMIC DNA]</scope>
    <source>
        <strain evidence="3 4">DF17</strain>
    </source>
</reference>
<dbReference type="RefSeq" id="WP_208151993.1">
    <property type="nucleotide sequence ID" value="NZ_JAGEVF010000001.1"/>
</dbReference>
<dbReference type="SUPFAM" id="SSF53756">
    <property type="entry name" value="UDP-Glycosyltransferase/glycogen phosphorylase"/>
    <property type="match status" value="1"/>
</dbReference>
<gene>
    <name evidence="3" type="ORF">J4050_00570</name>
</gene>
<evidence type="ECO:0000259" key="2">
    <source>
        <dbReference type="Pfam" id="PF13439"/>
    </source>
</evidence>
<dbReference type="Pfam" id="PF13439">
    <property type="entry name" value="Glyco_transf_4"/>
    <property type="match status" value="1"/>
</dbReference>
<dbReference type="Pfam" id="PF00534">
    <property type="entry name" value="Glycos_transf_1"/>
    <property type="match status" value="1"/>
</dbReference>
<comment type="caution">
    <text evidence="3">The sequence shown here is derived from an EMBL/GenBank/DDBJ whole genome shotgun (WGS) entry which is preliminary data.</text>
</comment>
<dbReference type="InterPro" id="IPR050194">
    <property type="entry name" value="Glycosyltransferase_grp1"/>
</dbReference>
<accession>A0ABS3SXJ7</accession>
<dbReference type="EMBL" id="JAGEVF010000001">
    <property type="protein sequence ID" value="MBO3115218.1"/>
    <property type="molecule type" value="Genomic_DNA"/>
</dbReference>
<dbReference type="InterPro" id="IPR001296">
    <property type="entry name" value="Glyco_trans_1"/>
</dbReference>